<accession>A0AAD5HES8</accession>
<dbReference type="RefSeq" id="XP_051445383.1">
    <property type="nucleotide sequence ID" value="XM_051588554.1"/>
</dbReference>
<sequence>MFSKASTSSWKNEASTLELSNQYTESSRQAEKSTFRSANSLAQPSPVVNSEWSDFNSNLQGSVPFTPELSQYSIRETLFNELTNPDDSIQIHELLQSREYTDAVYSPSPSQPYIPNAPIPSQQSNLYLANLIEAEDIEKYLSQTTYTDDVYSLPVFFQQLIREAKEEIAENKSNSDETEHVQTALSRLRMVRDHILSRNDGDVRKASTLQNLNVDDLESFWNYR</sequence>
<comment type="caution">
    <text evidence="2">The sequence shown here is derived from an EMBL/GenBank/DDBJ whole genome shotgun (WGS) entry which is preliminary data.</text>
</comment>
<dbReference type="GeneID" id="75913899"/>
<evidence type="ECO:0000313" key="2">
    <source>
        <dbReference type="EMBL" id="KAI8580379.1"/>
    </source>
</evidence>
<reference evidence="2" key="1">
    <citation type="submission" date="2021-06" db="EMBL/GenBank/DDBJ databases">
        <authorList>
            <consortium name="DOE Joint Genome Institute"/>
            <person name="Mondo S.J."/>
            <person name="Amses K.R."/>
            <person name="Simmons D.R."/>
            <person name="Longcore J.E."/>
            <person name="Seto K."/>
            <person name="Alves G.H."/>
            <person name="Bonds A.E."/>
            <person name="Quandt C.A."/>
            <person name="Davis W.J."/>
            <person name="Chang Y."/>
            <person name="Letcher P.M."/>
            <person name="Powell M.J."/>
            <person name="Kuo A."/>
            <person name="Labutti K."/>
            <person name="Pangilinan J."/>
            <person name="Andreopoulos W."/>
            <person name="Tritt A."/>
            <person name="Riley R."/>
            <person name="Hundley H."/>
            <person name="Johnson J."/>
            <person name="Lipzen A."/>
            <person name="Barry K."/>
            <person name="Berbee M.L."/>
            <person name="Buchler N.E."/>
            <person name="Grigoriev I.V."/>
            <person name="Spatafora J.W."/>
            <person name="Stajich J.E."/>
            <person name="James T.Y."/>
        </authorList>
    </citation>
    <scope>NUCLEOTIDE SEQUENCE</scope>
    <source>
        <strain evidence="2">AG</strain>
    </source>
</reference>
<reference evidence="2" key="2">
    <citation type="journal article" date="2022" name="Proc. Natl. Acad. Sci. U.S.A.">
        <title>Diploid-dominant life cycles characterize the early evolution of Fungi.</title>
        <authorList>
            <person name="Amses K.R."/>
            <person name="Simmons D.R."/>
            <person name="Longcore J.E."/>
            <person name="Mondo S.J."/>
            <person name="Seto K."/>
            <person name="Jeronimo G.H."/>
            <person name="Bonds A.E."/>
            <person name="Quandt C.A."/>
            <person name="Davis W.J."/>
            <person name="Chang Y."/>
            <person name="Federici B.A."/>
            <person name="Kuo A."/>
            <person name="LaButti K."/>
            <person name="Pangilinan J."/>
            <person name="Andreopoulos W."/>
            <person name="Tritt A."/>
            <person name="Riley R."/>
            <person name="Hundley H."/>
            <person name="Johnson J."/>
            <person name="Lipzen A."/>
            <person name="Barry K."/>
            <person name="Lang B.F."/>
            <person name="Cuomo C.A."/>
            <person name="Buchler N.E."/>
            <person name="Grigoriev I.V."/>
            <person name="Spatafora J.W."/>
            <person name="Stajich J.E."/>
            <person name="James T.Y."/>
        </authorList>
    </citation>
    <scope>NUCLEOTIDE SEQUENCE</scope>
    <source>
        <strain evidence="2">AG</strain>
    </source>
</reference>
<dbReference type="EMBL" id="MU620913">
    <property type="protein sequence ID" value="KAI8580379.1"/>
    <property type="molecule type" value="Genomic_DNA"/>
</dbReference>
<organism evidence="2 3">
    <name type="scientific">Umbelopsis ramanniana AG</name>
    <dbReference type="NCBI Taxonomy" id="1314678"/>
    <lineage>
        <taxon>Eukaryota</taxon>
        <taxon>Fungi</taxon>
        <taxon>Fungi incertae sedis</taxon>
        <taxon>Mucoromycota</taxon>
        <taxon>Mucoromycotina</taxon>
        <taxon>Umbelopsidomycetes</taxon>
        <taxon>Umbelopsidales</taxon>
        <taxon>Umbelopsidaceae</taxon>
        <taxon>Umbelopsis</taxon>
    </lineage>
</organism>
<protein>
    <submittedName>
        <fullName evidence="2">Uncharacterized protein</fullName>
    </submittedName>
</protein>
<dbReference type="AlphaFoldDB" id="A0AAD5HES8"/>
<feature type="compositionally biased region" description="Polar residues" evidence="1">
    <location>
        <begin position="35"/>
        <end position="47"/>
    </location>
</feature>
<evidence type="ECO:0000313" key="3">
    <source>
        <dbReference type="Proteomes" id="UP001206595"/>
    </source>
</evidence>
<dbReference type="Proteomes" id="UP001206595">
    <property type="component" value="Unassembled WGS sequence"/>
</dbReference>
<name>A0AAD5HES8_UMBRA</name>
<proteinExistence type="predicted"/>
<feature type="region of interest" description="Disordered" evidence="1">
    <location>
        <begin position="1"/>
        <end position="47"/>
    </location>
</feature>
<feature type="compositionally biased region" description="Polar residues" evidence="1">
    <location>
        <begin position="1"/>
        <end position="27"/>
    </location>
</feature>
<evidence type="ECO:0000256" key="1">
    <source>
        <dbReference type="SAM" id="MobiDB-lite"/>
    </source>
</evidence>
<keyword evidence="3" id="KW-1185">Reference proteome</keyword>
<gene>
    <name evidence="2" type="ORF">K450DRAFT_238212</name>
</gene>